<dbReference type="PANTHER" id="PTHR14269:SF4">
    <property type="entry name" value="CAT EYE SYNDROME CRITICAL REGION PROTEIN 5"/>
    <property type="match status" value="1"/>
</dbReference>
<dbReference type="NCBIfam" id="TIGR01460">
    <property type="entry name" value="HAD-SF-IIA"/>
    <property type="match status" value="1"/>
</dbReference>
<dbReference type="PANTHER" id="PTHR14269">
    <property type="entry name" value="CDP-DIACYLGLYCEROL--GLYCEROL-3-PHOSPHATE 3-PHOSPHATIDYLTRANSFERASE-RELATED"/>
    <property type="match status" value="1"/>
</dbReference>
<dbReference type="Pfam" id="PF13344">
    <property type="entry name" value="Hydrolase_6"/>
    <property type="match status" value="1"/>
</dbReference>
<dbReference type="InterPro" id="IPR006357">
    <property type="entry name" value="HAD-SF_hydro_IIA"/>
</dbReference>
<feature type="compositionally biased region" description="Polar residues" evidence="1">
    <location>
        <begin position="324"/>
        <end position="345"/>
    </location>
</feature>
<proteinExistence type="predicted"/>
<dbReference type="EMBL" id="CCBN010000002">
    <property type="protein sequence ID" value="CDO52311.1"/>
    <property type="molecule type" value="Genomic_DNA"/>
</dbReference>
<protein>
    <recommendedName>
        <fullName evidence="4">TIGR01456 family HAD hydrolase</fullName>
    </recommendedName>
</protein>
<evidence type="ECO:0000313" key="2">
    <source>
        <dbReference type="EMBL" id="CDO52311.1"/>
    </source>
</evidence>
<dbReference type="Proteomes" id="UP000242525">
    <property type="component" value="Unassembled WGS sequence"/>
</dbReference>
<reference evidence="2" key="1">
    <citation type="submission" date="2014-03" db="EMBL/GenBank/DDBJ databases">
        <authorList>
            <person name="Casaregola S."/>
        </authorList>
    </citation>
    <scope>NUCLEOTIDE SEQUENCE [LARGE SCALE GENOMIC DNA]</scope>
    <source>
        <strain evidence="2">CLIB 918</strain>
    </source>
</reference>
<dbReference type="Pfam" id="PF13242">
    <property type="entry name" value="Hydrolase_like"/>
    <property type="match status" value="1"/>
</dbReference>
<dbReference type="AlphaFoldDB" id="A0A0J9X697"/>
<dbReference type="OrthoDB" id="10251048at2759"/>
<dbReference type="FunFam" id="3.40.50.1000:FF:000069">
    <property type="entry name" value="HAD-superfamily subfamily IIA hydrolase"/>
    <property type="match status" value="1"/>
</dbReference>
<dbReference type="NCBIfam" id="TIGR01456">
    <property type="entry name" value="CECR5"/>
    <property type="match status" value="1"/>
</dbReference>
<evidence type="ECO:0000256" key="1">
    <source>
        <dbReference type="SAM" id="MobiDB-lite"/>
    </source>
</evidence>
<dbReference type="InterPro" id="IPR023214">
    <property type="entry name" value="HAD_sf"/>
</dbReference>
<dbReference type="InterPro" id="IPR036412">
    <property type="entry name" value="HAD-like_sf"/>
</dbReference>
<feature type="compositionally biased region" description="Low complexity" evidence="1">
    <location>
        <begin position="10"/>
        <end position="29"/>
    </location>
</feature>
<dbReference type="GO" id="GO:0046474">
    <property type="term" value="P:glycerophospholipid biosynthetic process"/>
    <property type="evidence" value="ECO:0007669"/>
    <property type="project" value="TreeGrafter"/>
</dbReference>
<sequence length="516" mass="57672">MDSSNNITISSDVSSLSSQAPPSQSQSPSIEAAKQIAAKRILKRPSRKNSLGPSKVEINHSRVASYAFAFDIDGVLVRGPDTIPQAPLALKMLNGDNKYNIKIPYIFVTNGGGKTEEMRCKDLSDRLQVPVCPDQFIQGHTPMRDLKDKYKTVLVIGGIGEACRTVAENYGFEDVVTPGDILKWNPHVSPFRTLTDEEYKNSRERDFSKTNIEAILVFADSREWAADQQIILELLMSKNGVMGTVSESFEEGPPIYFAHSDFVWATNYNLSRYGMGALQVTISALYKNHTGKELTVNRFGKPHKDTFKYATKVLKRWRQDTYDSHFSPSRPSSPTEASTSITGETIVSEPLEEVSITGNAMVAEPLSDSEELLTDKGMVAEPEGEENDEEAEMENELHDKILNTLPEADTVYFVGDTPESDIRFANSFDEKWYSILVKTGVYQEGTEPAYKPKIIVDNVLSAVEYVIEREHQKELQQYNKVVDAGIELPVEHTDLQPHMISSLIEKLDLQEKVTTA</sequence>
<feature type="region of interest" description="Disordered" evidence="1">
    <location>
        <begin position="1"/>
        <end position="34"/>
    </location>
</feature>
<name>A0A0J9X697_GEOCN</name>
<evidence type="ECO:0008006" key="4">
    <source>
        <dbReference type="Google" id="ProtNLM"/>
    </source>
</evidence>
<accession>A0A0J9X697</accession>
<evidence type="ECO:0000313" key="3">
    <source>
        <dbReference type="Proteomes" id="UP000242525"/>
    </source>
</evidence>
<keyword evidence="3" id="KW-1185">Reference proteome</keyword>
<gene>
    <name evidence="2" type="ORF">BN980_GECA02s09118g</name>
</gene>
<comment type="caution">
    <text evidence="2">The sequence shown here is derived from an EMBL/GenBank/DDBJ whole genome shotgun (WGS) entry which is preliminary data.</text>
</comment>
<organism evidence="2 3">
    <name type="scientific">Geotrichum candidum</name>
    <name type="common">Oospora lactis</name>
    <name type="synonym">Dipodascus geotrichum</name>
    <dbReference type="NCBI Taxonomy" id="1173061"/>
    <lineage>
        <taxon>Eukaryota</taxon>
        <taxon>Fungi</taxon>
        <taxon>Dikarya</taxon>
        <taxon>Ascomycota</taxon>
        <taxon>Saccharomycotina</taxon>
        <taxon>Dipodascomycetes</taxon>
        <taxon>Dipodascales</taxon>
        <taxon>Dipodascaceae</taxon>
        <taxon>Geotrichum</taxon>
    </lineage>
</organism>
<dbReference type="GO" id="GO:0005739">
    <property type="term" value="C:mitochondrion"/>
    <property type="evidence" value="ECO:0007669"/>
    <property type="project" value="TreeGrafter"/>
</dbReference>
<dbReference type="SUPFAM" id="SSF56784">
    <property type="entry name" value="HAD-like"/>
    <property type="match status" value="2"/>
</dbReference>
<dbReference type="InterPro" id="IPR050324">
    <property type="entry name" value="CDP-alcohol_PTase-I"/>
</dbReference>
<dbReference type="STRING" id="1173061.A0A0J9X697"/>
<feature type="region of interest" description="Disordered" evidence="1">
    <location>
        <begin position="322"/>
        <end position="349"/>
    </location>
</feature>
<dbReference type="Gene3D" id="3.40.50.1000">
    <property type="entry name" value="HAD superfamily/HAD-like"/>
    <property type="match status" value="3"/>
</dbReference>
<dbReference type="InterPro" id="IPR006353">
    <property type="entry name" value="HAD-SF_hydro_IIA_CECR5"/>
</dbReference>